<dbReference type="PANTHER" id="PTHR45713">
    <property type="entry name" value="FTP DOMAIN-CONTAINING PROTEIN"/>
    <property type="match status" value="1"/>
</dbReference>
<dbReference type="Proteomes" id="UP000324632">
    <property type="component" value="Chromosome 3"/>
</dbReference>
<evidence type="ECO:0000259" key="9">
    <source>
        <dbReference type="SMART" id="SM00607"/>
    </source>
</evidence>
<reference evidence="10 11" key="1">
    <citation type="journal article" date="2019" name="Mol. Ecol. Resour.">
        <title>Chromosome-level genome assembly of Triplophysa tibetana, a fish adapted to the harsh high-altitude environment of the Tibetan Plateau.</title>
        <authorList>
            <person name="Yang X."/>
            <person name="Liu H."/>
            <person name="Ma Z."/>
            <person name="Zou Y."/>
            <person name="Zou M."/>
            <person name="Mao Y."/>
            <person name="Li X."/>
            <person name="Wang H."/>
            <person name="Chen T."/>
            <person name="Wang W."/>
            <person name="Yang R."/>
        </authorList>
    </citation>
    <scope>NUCLEOTIDE SEQUENCE [LARGE SCALE GENOMIC DNA]</scope>
    <source>
        <strain evidence="10">TTIB1903HZAU</strain>
        <tissue evidence="10">Muscle</tissue>
    </source>
</reference>
<comment type="similarity">
    <text evidence="2">Belongs to the fucolectin family.</text>
</comment>
<feature type="domain" description="Fucolectin tachylectin-4 pentraxin-1" evidence="9">
    <location>
        <begin position="321"/>
        <end position="460"/>
    </location>
</feature>
<dbReference type="Gene3D" id="2.60.120.260">
    <property type="entry name" value="Galactose-binding domain-like"/>
    <property type="match status" value="3"/>
</dbReference>
<keyword evidence="5" id="KW-0430">Lectin</keyword>
<keyword evidence="11" id="KW-1185">Reference proteome</keyword>
<feature type="region of interest" description="Disordered" evidence="8">
    <location>
        <begin position="1"/>
        <end position="22"/>
    </location>
</feature>
<dbReference type="EMBL" id="SOYY01000003">
    <property type="protein sequence ID" value="KAA0722795.1"/>
    <property type="molecule type" value="Genomic_DNA"/>
</dbReference>
<evidence type="ECO:0000256" key="7">
    <source>
        <dbReference type="ARBA" id="ARBA00023157"/>
    </source>
</evidence>
<comment type="caution">
    <text evidence="10">The sequence shown here is derived from an EMBL/GenBank/DDBJ whole genome shotgun (WGS) entry which is preliminary data.</text>
</comment>
<dbReference type="InterPro" id="IPR008979">
    <property type="entry name" value="Galactose-bd-like_sf"/>
</dbReference>
<dbReference type="GO" id="GO:0046872">
    <property type="term" value="F:metal ion binding"/>
    <property type="evidence" value="ECO:0007669"/>
    <property type="project" value="UniProtKB-KW"/>
</dbReference>
<evidence type="ECO:0000313" key="10">
    <source>
        <dbReference type="EMBL" id="KAA0722795.1"/>
    </source>
</evidence>
<comment type="subunit">
    <text evidence="3">Homotrimer.</text>
</comment>
<name>A0A5A9PLX2_9TELE</name>
<keyword evidence="7" id="KW-1015">Disulfide bond</keyword>
<evidence type="ECO:0000256" key="2">
    <source>
        <dbReference type="ARBA" id="ARBA00010147"/>
    </source>
</evidence>
<organism evidence="10 11">
    <name type="scientific">Triplophysa tibetana</name>
    <dbReference type="NCBI Taxonomy" id="1572043"/>
    <lineage>
        <taxon>Eukaryota</taxon>
        <taxon>Metazoa</taxon>
        <taxon>Chordata</taxon>
        <taxon>Craniata</taxon>
        <taxon>Vertebrata</taxon>
        <taxon>Euteleostomi</taxon>
        <taxon>Actinopterygii</taxon>
        <taxon>Neopterygii</taxon>
        <taxon>Teleostei</taxon>
        <taxon>Ostariophysi</taxon>
        <taxon>Cypriniformes</taxon>
        <taxon>Nemacheilidae</taxon>
        <taxon>Triplophysa</taxon>
    </lineage>
</organism>
<evidence type="ECO:0000256" key="5">
    <source>
        <dbReference type="ARBA" id="ARBA00022734"/>
    </source>
</evidence>
<dbReference type="PANTHER" id="PTHR45713:SF11">
    <property type="entry name" value="FUCOLECTIN TACHYLECTIN-4 PENTRAXIN-1 DOMAIN-CONTAINING PROTEIN"/>
    <property type="match status" value="1"/>
</dbReference>
<evidence type="ECO:0000313" key="11">
    <source>
        <dbReference type="Proteomes" id="UP000324632"/>
    </source>
</evidence>
<evidence type="ECO:0000256" key="8">
    <source>
        <dbReference type="SAM" id="MobiDB-lite"/>
    </source>
</evidence>
<dbReference type="Pfam" id="PF22633">
    <property type="entry name" value="F5_F8_type_C_2"/>
    <property type="match status" value="3"/>
</dbReference>
<dbReference type="InterPro" id="IPR051941">
    <property type="entry name" value="BG_Antigen-Binding_Lectin"/>
</dbReference>
<evidence type="ECO:0000256" key="3">
    <source>
        <dbReference type="ARBA" id="ARBA00011233"/>
    </source>
</evidence>
<dbReference type="SUPFAM" id="SSF49785">
    <property type="entry name" value="Galactose-binding domain-like"/>
    <property type="match status" value="3"/>
</dbReference>
<keyword evidence="4" id="KW-0479">Metal-binding</keyword>
<dbReference type="AlphaFoldDB" id="A0A5A9PLX2"/>
<accession>A0A5A9PLX2</accession>
<evidence type="ECO:0000256" key="4">
    <source>
        <dbReference type="ARBA" id="ARBA00022723"/>
    </source>
</evidence>
<dbReference type="GO" id="GO:0010185">
    <property type="term" value="P:regulation of cellular defense response"/>
    <property type="evidence" value="ECO:0007669"/>
    <property type="project" value="UniProtKB-ARBA"/>
</dbReference>
<dbReference type="InterPro" id="IPR006585">
    <property type="entry name" value="FTP1"/>
</dbReference>
<dbReference type="GO" id="GO:0042806">
    <property type="term" value="F:fucose binding"/>
    <property type="evidence" value="ECO:0007669"/>
    <property type="project" value="UniProtKB-ARBA"/>
</dbReference>
<gene>
    <name evidence="10" type="ORF">E1301_Tti008705</name>
</gene>
<evidence type="ECO:0000256" key="6">
    <source>
        <dbReference type="ARBA" id="ARBA00022837"/>
    </source>
</evidence>
<proteinExistence type="inferred from homology"/>
<dbReference type="GO" id="GO:0001868">
    <property type="term" value="P:regulation of complement activation, lectin pathway"/>
    <property type="evidence" value="ECO:0007669"/>
    <property type="project" value="UniProtKB-ARBA"/>
</dbReference>
<dbReference type="SMART" id="SM00607">
    <property type="entry name" value="FTP"/>
    <property type="match status" value="3"/>
</dbReference>
<protein>
    <submittedName>
        <fullName evidence="10">Fucolectin-1</fullName>
    </submittedName>
</protein>
<comment type="function">
    <text evidence="1">Acts as a defensive agent. Recognizes blood group fucosylated oligosaccharides including A, B, H and Lewis B-type antigens. Does not recognize Lewis A antigen and has low affinity for monovalent haptens.</text>
</comment>
<evidence type="ECO:0000256" key="1">
    <source>
        <dbReference type="ARBA" id="ARBA00002219"/>
    </source>
</evidence>
<feature type="domain" description="Fucolectin tachylectin-4 pentraxin-1" evidence="9">
    <location>
        <begin position="461"/>
        <end position="594"/>
    </location>
</feature>
<keyword evidence="6" id="KW-0106">Calcium</keyword>
<sequence>MAVPEGDFQAMQQKKRRISRRDDEGGLDSVFEKIEEVVLAAQGLTEVTSAIQELSDIVHQNRKTTLALTEEQSRNHYQKQLKHVGNIVQSAVLTLSTSDRTGSLPNEDILVRDDPISLSYMSAATVESGGRSVVIFVGVPDPVRLRGQRGFELRSFRPAKAGETELLLPAADLQLLLEENLAFKGTAIQSSTYSIWAAQNAIDGVRNGGNPYTVPFCSATSYESDPWWRLDLQDYYDISTVIITARPDGWLDQTSGAEIPIGDSQKNNGNNNPICAVIPDPLLGQTISFSCHGMQGRYVNVVMTGRTSVLSLCEVEVYGDNVAFKGTATQSSIYSANVAQYAIDGKRYGSGEAEYCSVTLSDSNPWWRLDLLDEYEIKTVIITARSDCCADQTNGAEIRIGNSVENNGNNNPICAVTSGFLTGYTFSYTCHEMEGRYVNVVMTGFTNHLSLCEVEVYTTENLAFKGTATQTSVYMSWLAEHAIDGVRYEEAFCSGTTTLSNQWWRLDLLDFYNISTVIITAHNSYLDQINGAEIRIGNSLENNGNNNPICAQISGLQSSHTVTYSCGVMVGRYVNVVMTGRTSFLVLCEVEVFGTGHF</sequence>
<feature type="domain" description="Fucolectin tachylectin-4 pentraxin-1" evidence="9">
    <location>
        <begin position="178"/>
        <end position="320"/>
    </location>
</feature>